<evidence type="ECO:0008006" key="4">
    <source>
        <dbReference type="Google" id="ProtNLM"/>
    </source>
</evidence>
<proteinExistence type="predicted"/>
<evidence type="ECO:0000313" key="2">
    <source>
        <dbReference type="EMBL" id="APH70747.1"/>
    </source>
</evidence>
<feature type="signal peptide" evidence="1">
    <location>
        <begin position="1"/>
        <end position="26"/>
    </location>
</feature>
<dbReference type="EMBL" id="CP018171">
    <property type="protein sequence ID" value="APH70747.1"/>
    <property type="molecule type" value="Genomic_DNA"/>
</dbReference>
<gene>
    <name evidence="2" type="ORF">BSQ44_04610</name>
</gene>
<protein>
    <recommendedName>
        <fullName evidence="4">LysM domain-containing protein</fullName>
    </recommendedName>
</protein>
<dbReference type="KEGG" id="meso:BSQ44_04610"/>
<dbReference type="RefSeq" id="WP_072602156.1">
    <property type="nucleotide sequence ID" value="NZ_JBHRXM010000004.1"/>
</dbReference>
<feature type="chain" id="PRO_5012250510" description="LysM domain-containing protein" evidence="1">
    <location>
        <begin position="27"/>
        <end position="236"/>
    </location>
</feature>
<sequence length="236" mass="24667">MNKANNLKALGAALLMAPLLSGVASAQSRCGDAEALRADESIGAFAERCNVPVEAILAANPDVSRDELQGGLVLLLPQQEERSWADRARDAVRDAGRQIEGAATEAGRSVSDYLSDQPDLNRDILEFGERLGLPGVSAPPDRGAGILVGSTAGVPGDQVEVTATGLPGGAEVLVGAIIQDEFVMLTRATADTAGRLNVEVEVPEVPETEDEIQFVVRTSDGRVSLGSEPFAIHSRT</sequence>
<evidence type="ECO:0000256" key="1">
    <source>
        <dbReference type="SAM" id="SignalP"/>
    </source>
</evidence>
<name>A0A1L3SMV0_9HYPH</name>
<accession>A0A1L3SMV0</accession>
<dbReference type="STRING" id="1670800.BSQ44_04610"/>
<keyword evidence="1" id="KW-0732">Signal</keyword>
<dbReference type="AlphaFoldDB" id="A0A1L3SMV0"/>
<keyword evidence="3" id="KW-1185">Reference proteome</keyword>
<evidence type="ECO:0000313" key="3">
    <source>
        <dbReference type="Proteomes" id="UP000182840"/>
    </source>
</evidence>
<organism evidence="2 3">
    <name type="scientific">Aquibium oceanicum</name>
    <dbReference type="NCBI Taxonomy" id="1670800"/>
    <lineage>
        <taxon>Bacteria</taxon>
        <taxon>Pseudomonadati</taxon>
        <taxon>Pseudomonadota</taxon>
        <taxon>Alphaproteobacteria</taxon>
        <taxon>Hyphomicrobiales</taxon>
        <taxon>Phyllobacteriaceae</taxon>
        <taxon>Aquibium</taxon>
    </lineage>
</organism>
<dbReference type="Proteomes" id="UP000182840">
    <property type="component" value="Chromosome"/>
</dbReference>
<reference evidence="3" key="1">
    <citation type="submission" date="2016-11" db="EMBL/GenBank/DDBJ databases">
        <title>Mesorhizobium oceanicum sp. nov., isolated from deep seawater in South China Sea.</title>
        <authorList>
            <person name="Fu G.-Y."/>
        </authorList>
    </citation>
    <scope>NUCLEOTIDE SEQUENCE [LARGE SCALE GENOMIC DNA]</scope>
    <source>
        <strain evidence="3">B7</strain>
    </source>
</reference>